<sequence>MKAINIAMDTNYTGEEIDQKLKESHFTCRDITNSKDEYRLWDEQFAKVVIDEAIKAGVRHISYSSLTFASNSNLMSVMQVMAAHLLTEQYLDQVQQKNPTTFSYTTVREGLYSESYPIYTAFFDINNPPQDNLSEVTACLIIWYIEDPTSFPWLNKIIILSGPCAYTLSEMADIFSCILSKLIKIVETSIKHYVKSGLNYRTGDWAWLWANSFKGIHQSKTNIINSHLHDLLGWEPKDFETTIHNSLVAMKEQ</sequence>
<evidence type="ECO:0000313" key="1">
    <source>
        <dbReference type="EMBL" id="ELR20392.1"/>
    </source>
</evidence>
<dbReference type="EMBL" id="KB007919">
    <property type="protein sequence ID" value="ELR20392.1"/>
    <property type="molecule type" value="Genomic_DNA"/>
</dbReference>
<dbReference type="Gene3D" id="3.40.50.720">
    <property type="entry name" value="NAD(P)-binding Rossmann-like Domain"/>
    <property type="match status" value="1"/>
</dbReference>
<dbReference type="KEGG" id="acan:ACA1_338920"/>
<dbReference type="AlphaFoldDB" id="L8H573"/>
<proteinExistence type="predicted"/>
<name>L8H573_ACACF</name>
<keyword evidence="2" id="KW-1185">Reference proteome</keyword>
<dbReference type="Proteomes" id="UP000011083">
    <property type="component" value="Unassembled WGS sequence"/>
</dbReference>
<organism evidence="1 2">
    <name type="scientific">Acanthamoeba castellanii (strain ATCC 30010 / Neff)</name>
    <dbReference type="NCBI Taxonomy" id="1257118"/>
    <lineage>
        <taxon>Eukaryota</taxon>
        <taxon>Amoebozoa</taxon>
        <taxon>Discosea</taxon>
        <taxon>Longamoebia</taxon>
        <taxon>Centramoebida</taxon>
        <taxon>Acanthamoebidae</taxon>
        <taxon>Acanthamoeba</taxon>
    </lineage>
</organism>
<dbReference type="OrthoDB" id="419598at2759"/>
<dbReference type="RefSeq" id="XP_004342807.1">
    <property type="nucleotide sequence ID" value="XM_004342758.1"/>
</dbReference>
<dbReference type="VEuPathDB" id="AmoebaDB:ACA1_338920"/>
<dbReference type="SUPFAM" id="SSF51735">
    <property type="entry name" value="NAD(P)-binding Rossmann-fold domains"/>
    <property type="match status" value="1"/>
</dbReference>
<evidence type="ECO:0000313" key="2">
    <source>
        <dbReference type="Proteomes" id="UP000011083"/>
    </source>
</evidence>
<protein>
    <submittedName>
        <fullName evidence="1">NmrAlike family protein</fullName>
    </submittedName>
</protein>
<reference evidence="1 2" key="1">
    <citation type="journal article" date="2013" name="Genome Biol.">
        <title>Genome of Acanthamoeba castellanii highlights extensive lateral gene transfer and early evolution of tyrosine kinase signaling.</title>
        <authorList>
            <person name="Clarke M."/>
            <person name="Lohan A.J."/>
            <person name="Liu B."/>
            <person name="Lagkouvardos I."/>
            <person name="Roy S."/>
            <person name="Zafar N."/>
            <person name="Bertelli C."/>
            <person name="Schilde C."/>
            <person name="Kianianmomeni A."/>
            <person name="Burglin T.R."/>
            <person name="Frech C."/>
            <person name="Turcotte B."/>
            <person name="Kopec K.O."/>
            <person name="Synnott J.M."/>
            <person name="Choo C."/>
            <person name="Paponov I."/>
            <person name="Finkler A."/>
            <person name="Soon Heng Tan C."/>
            <person name="Hutchins A.P."/>
            <person name="Weinmeier T."/>
            <person name="Rattei T."/>
            <person name="Chu J.S."/>
            <person name="Gimenez G."/>
            <person name="Irimia M."/>
            <person name="Rigden D.J."/>
            <person name="Fitzpatrick D.A."/>
            <person name="Lorenzo-Morales J."/>
            <person name="Bateman A."/>
            <person name="Chiu C.H."/>
            <person name="Tang P."/>
            <person name="Hegemann P."/>
            <person name="Fromm H."/>
            <person name="Raoult D."/>
            <person name="Greub G."/>
            <person name="Miranda-Saavedra D."/>
            <person name="Chen N."/>
            <person name="Nash P."/>
            <person name="Ginger M.L."/>
            <person name="Horn M."/>
            <person name="Schaap P."/>
            <person name="Caler L."/>
            <person name="Loftus B."/>
        </authorList>
    </citation>
    <scope>NUCLEOTIDE SEQUENCE [LARGE SCALE GENOMIC DNA]</scope>
    <source>
        <strain evidence="1 2">Neff</strain>
    </source>
</reference>
<gene>
    <name evidence="1" type="ORF">ACA1_338920</name>
</gene>
<dbReference type="GeneID" id="14921248"/>
<dbReference type="InterPro" id="IPR052718">
    <property type="entry name" value="NmrA-type_oxidoreductase"/>
</dbReference>
<accession>L8H573</accession>
<dbReference type="PANTHER" id="PTHR47129:SF1">
    <property type="entry name" value="NMRA-LIKE DOMAIN-CONTAINING PROTEIN"/>
    <property type="match status" value="1"/>
</dbReference>
<dbReference type="PANTHER" id="PTHR47129">
    <property type="entry name" value="QUINONE OXIDOREDUCTASE 2"/>
    <property type="match status" value="1"/>
</dbReference>
<dbReference type="InterPro" id="IPR036291">
    <property type="entry name" value="NAD(P)-bd_dom_sf"/>
</dbReference>